<proteinExistence type="predicted"/>
<evidence type="ECO:0008006" key="3">
    <source>
        <dbReference type="Google" id="ProtNLM"/>
    </source>
</evidence>
<reference evidence="1 2" key="1">
    <citation type="submission" date="2021-02" db="EMBL/GenBank/DDBJ databases">
        <title>Cotonvirus japonicus, which uses Golgi apparatus of host cells for its virion factory, phylogenetically links tailed tupanvirus and icosahedral mimivirus.</title>
        <authorList>
            <person name="Takahashi H."/>
            <person name="Fukaya S."/>
            <person name="Song C."/>
            <person name="Murata K."/>
            <person name="Takemura M."/>
        </authorList>
    </citation>
    <scope>NUCLEOTIDE SEQUENCE [LARGE SCALE GENOMIC DNA]</scope>
</reference>
<organism evidence="1 2">
    <name type="scientific">Cotonvirus japonicus</name>
    <dbReference type="NCBI Taxonomy" id="2811091"/>
    <lineage>
        <taxon>Viruses</taxon>
        <taxon>Varidnaviria</taxon>
        <taxon>Bamfordvirae</taxon>
        <taxon>Nucleocytoviricota</taxon>
        <taxon>Megaviricetes</taxon>
        <taxon>Imitervirales</taxon>
        <taxon>Mimiviridae</taxon>
        <taxon>Megamimivirinae</taxon>
        <taxon>Cotonvirus</taxon>
        <taxon>Cotonvirus japonicum</taxon>
    </lineage>
</organism>
<dbReference type="SUPFAM" id="SSF48403">
    <property type="entry name" value="Ankyrin repeat"/>
    <property type="match status" value="1"/>
</dbReference>
<dbReference type="EMBL" id="AP024483">
    <property type="protein sequence ID" value="BCS83672.1"/>
    <property type="molecule type" value="Genomic_DNA"/>
</dbReference>
<dbReference type="GeneID" id="80558877"/>
<evidence type="ECO:0000313" key="1">
    <source>
        <dbReference type="EMBL" id="BCS83672.1"/>
    </source>
</evidence>
<evidence type="ECO:0000313" key="2">
    <source>
        <dbReference type="Proteomes" id="UP001321479"/>
    </source>
</evidence>
<accession>A0ABM7NU15</accession>
<dbReference type="InterPro" id="IPR036770">
    <property type="entry name" value="Ankyrin_rpt-contain_sf"/>
</dbReference>
<protein>
    <recommendedName>
        <fullName evidence="3">Ankyrin repeat protein</fullName>
    </recommendedName>
</protein>
<name>A0ABM7NU15_9VIRU</name>
<sequence>MNNFTFKFCLCGTSCYSINSFKKICSKSNNSFILQDPKCSSKPIHVKFFMEYGNNSFGDYYENNILTVKFKDILEFIKIIAKNEYFYDLWGNCENCSSNNRYEKYLKYIITNNIHEHLLFFFENPKYCCHSTLRALDVYLSKYSNVTTIQTYLKYFNPLCVEEHVFASIKESNFNVFKFLIKTYCKSVRGILIDKDYQNVYQTKKHEVNFFIEALSCYDILNTLLKKNNIQYFNYFVDYVTDFITDLQEREIDKKYYDILFGLMTEFNYDQHVKNKLLNECANDNIIKINFIDQLLNDGADIHHNIYNIFNVFFKKCYTNDKLLEFMCGRNLLTQKQINHLFKRSSNLNCIEILLENGANINKHGRGVIKRAKQHGNKDIVEYLNNLIL</sequence>
<dbReference type="Proteomes" id="UP001321479">
    <property type="component" value="Segment"/>
</dbReference>
<dbReference type="Gene3D" id="1.25.40.20">
    <property type="entry name" value="Ankyrin repeat-containing domain"/>
    <property type="match status" value="1"/>
</dbReference>
<dbReference type="RefSeq" id="YP_010842280.1">
    <property type="nucleotide sequence ID" value="NC_079139.1"/>
</dbReference>
<keyword evidence="2" id="KW-1185">Reference proteome</keyword>